<keyword evidence="2" id="KW-0812">Transmembrane</keyword>
<gene>
    <name evidence="3" type="ORF">V0R62_21175</name>
</gene>
<evidence type="ECO:0000313" key="3">
    <source>
        <dbReference type="EMBL" id="MEE1890182.1"/>
    </source>
</evidence>
<dbReference type="InterPro" id="IPR022385">
    <property type="entry name" value="Rhs_assc_core"/>
</dbReference>
<feature type="transmembrane region" description="Helical" evidence="2">
    <location>
        <begin position="1397"/>
        <end position="1415"/>
    </location>
</feature>
<dbReference type="Proteomes" id="UP001354227">
    <property type="component" value="Unassembled WGS sequence"/>
</dbReference>
<dbReference type="Pfam" id="PF05593">
    <property type="entry name" value="RHS_repeat"/>
    <property type="match status" value="1"/>
</dbReference>
<feature type="compositionally biased region" description="Polar residues" evidence="1">
    <location>
        <begin position="992"/>
        <end position="1013"/>
    </location>
</feature>
<dbReference type="RefSeq" id="WP_330105087.1">
    <property type="nucleotide sequence ID" value="NZ_JAZDCT010000033.1"/>
</dbReference>
<dbReference type="NCBIfam" id="TIGR03696">
    <property type="entry name" value="Rhs_assc_core"/>
    <property type="match status" value="1"/>
</dbReference>
<feature type="transmembrane region" description="Helical" evidence="2">
    <location>
        <begin position="1452"/>
        <end position="1470"/>
    </location>
</feature>
<dbReference type="EMBL" id="JAZDCT010000033">
    <property type="protein sequence ID" value="MEE1890182.1"/>
    <property type="molecule type" value="Genomic_DNA"/>
</dbReference>
<protein>
    <submittedName>
        <fullName evidence="3">RHS repeat-associated core domain-containing protein</fullName>
    </submittedName>
</protein>
<evidence type="ECO:0000313" key="4">
    <source>
        <dbReference type="Proteomes" id="UP001354227"/>
    </source>
</evidence>
<comment type="caution">
    <text evidence="3">The sequence shown here is derived from an EMBL/GenBank/DDBJ whole genome shotgun (WGS) entry which is preliminary data.</text>
</comment>
<dbReference type="Gene3D" id="2.180.10.10">
    <property type="entry name" value="RHS repeat-associated core"/>
    <property type="match status" value="1"/>
</dbReference>
<dbReference type="PANTHER" id="PTHR32305">
    <property type="match status" value="1"/>
</dbReference>
<keyword evidence="4" id="KW-1185">Reference proteome</keyword>
<dbReference type="InterPro" id="IPR050708">
    <property type="entry name" value="T6SS_VgrG/RHS"/>
</dbReference>
<feature type="transmembrane region" description="Helical" evidence="2">
    <location>
        <begin position="1422"/>
        <end position="1446"/>
    </location>
</feature>
<dbReference type="NCBIfam" id="TIGR01643">
    <property type="entry name" value="YD_repeat_2x"/>
    <property type="match status" value="1"/>
</dbReference>
<dbReference type="InterPro" id="IPR031325">
    <property type="entry name" value="RHS_repeat"/>
</dbReference>
<sequence length="1625" mass="179194">MTSGNSVVHHPFGVDPCDQQNHPIFNATTQKRNAVDPRTGLFEAYVPLPSIVGNNGEGPVVDMSLFYSPLVNNHAGLGDGWSFAFTCYREEQQQLTLHSGEVLKVQKGQNVEQHGVKVDWSNDNASIIVVRPDGHQEKLEQVGESKVWMPTSIACFNNYLDLKWAQQTLAPSVREKYEKLLHDATESSALSGSYIRLVQLKDLERVLGKLIYGDDTVTLVLWPDEEGEQQSFTLTLSDYALKQVEAPDGRACVMKYHDHVKCGRLLNELTSFEGVVELVSYEDNGLIFKDNAKLSALPCVSRHTLIPRGGSSEPVVTTYTYQRDGEIDSQCSTTVSMASGDYTVVYVYDEQHALIKETTSERGCESEKEYEGVTSSSGTILNRNMLVRHASAGRADELDSRKRKGYSVIGSDGKLAFVSTAGGSRKYVPSKKLEDVKSIFPPESGVMFCDGSQAFEFALHGFHGTQRSTESVDVRSEISYASSEAENGAAWCKISINRSRDSKPVHSLLMMSFAGGKSAKLLESSFYSKISCNNTTETLESILHAYQDSRGDWKCISRKTFSVKVDGLERSLTTTSGEVTTTEKTSILSGRLIEQTDAHGNRTTYDYDAHGRLTTLTTCAQSATFRQVTTYSYPSVGRLEITEPDGRQRATEDDGLGNLVAEYAREDDKKPWRQTQKIEYDNRGRKCKTTRYDYLADGTQVAEWCELKYDAWNQECQQIYSTGQQVFNQYDPVAHIRTEWTGKATDKQRKVTTYNADDTVASIVWTDTSGMQCQKETLTYTHAGQVRTRTVEGQHSWRCTTYAYDDAGRLLEQAHDERISADAEEKTTYVYNYEYPENWLMTEPTRIRLDGQVLGEREFDGLGRVTRLNRGDVRETYQYHGANSVPMTRTGADGVTLAFEYFPELGNEVKSVTGRSAQDKALGKQTFTYAHGGIRQSSASEGGQSITFDHDLNERVKRQRARLNESSETTVSRSVSEGGRLLTETDAAGNESVFSYNGRGQRSQVVSGGTKTQHTYDERGRLEQDTVTLGGDKVTVKYAYDTSGQELRRQFTLAGAFDLSIEREYDGEGRLKFIELFDEQAEEALGSHAYTYTVGGALESCCSAGVWQPKNPKGAAIGRQAFTYDSLGNVTTCVSTFGDQRCTSTYTYDRAKGYRLQKVEHSHADYKRAVTIEYDAAGRVTRDHTGKTYAYDWLGRLIQAGSRHYTYDPLNRLASTGNQAGSVPHQLIHDGYRVRGEYPVGASGDRRIVLPGSSACHVQKNKAGTSERTLFNLCDDDGSVLISFDVVSRRPLHHAYSAYGEHSSQEQEALYGYNGEYREAEGDQYPLGRGYRWYAPQIMQFQAQDGASPFDRGGPNAYGYCDGDPVNHTDPSGEWKVRREHWDISACEPAPMGFGKHAALVSAVIFGAITVISAVMTGGSSLLITAALVGLAVVSAATAIAGAIVAESDPEAARILGWVSFAAGVAGGAAQLGKKVVQLTVQLARSGRQVARQLLQKGSAAMRSLREGAGRLPKSVAKPAPGVLRNTAKNALGELRIGEIDRFRPNMRTDYTGAFKSIVKEDSPLTLAFKALDLGDAATVTYAVTGALGLSEADGVMHTTDSWVSNATSLPWGGREKLFSKVRIR</sequence>
<dbReference type="PANTHER" id="PTHR32305:SF15">
    <property type="entry name" value="PROTEIN RHSA-RELATED"/>
    <property type="match status" value="1"/>
</dbReference>
<feature type="region of interest" description="Disordered" evidence="1">
    <location>
        <begin position="992"/>
        <end position="1015"/>
    </location>
</feature>
<name>A0ABU7HFT9_9PSED</name>
<keyword evidence="2" id="KW-0472">Membrane</keyword>
<accession>A0ABU7HFT9</accession>
<keyword evidence="2" id="KW-1133">Transmembrane helix</keyword>
<reference evidence="3" key="1">
    <citation type="submission" date="2024-01" db="EMBL/GenBank/DDBJ databases">
        <title>Unpublished Manusciprt.</title>
        <authorList>
            <person name="Duman M."/>
            <person name="Valdes E.G."/>
            <person name="Ajmi N."/>
            <person name="Altun S."/>
            <person name="Saticioglu I.B."/>
        </authorList>
    </citation>
    <scope>NUCLEOTIDE SEQUENCE</scope>
    <source>
        <strain evidence="3">137P</strain>
    </source>
</reference>
<evidence type="ECO:0000256" key="2">
    <source>
        <dbReference type="SAM" id="Phobius"/>
    </source>
</evidence>
<organism evidence="3 4">
    <name type="scientific">Pseudomonas carassii</name>
    <dbReference type="NCBI Taxonomy" id="3115855"/>
    <lineage>
        <taxon>Bacteria</taxon>
        <taxon>Pseudomonadati</taxon>
        <taxon>Pseudomonadota</taxon>
        <taxon>Gammaproteobacteria</taxon>
        <taxon>Pseudomonadales</taxon>
        <taxon>Pseudomonadaceae</taxon>
        <taxon>Pseudomonas</taxon>
    </lineage>
</organism>
<evidence type="ECO:0000256" key="1">
    <source>
        <dbReference type="SAM" id="MobiDB-lite"/>
    </source>
</evidence>
<proteinExistence type="predicted"/>
<dbReference type="InterPro" id="IPR006530">
    <property type="entry name" value="YD"/>
</dbReference>